<evidence type="ECO:0000313" key="1">
    <source>
        <dbReference type="EMBL" id="QJA90667.1"/>
    </source>
</evidence>
<proteinExistence type="predicted"/>
<reference evidence="1" key="1">
    <citation type="submission" date="2020-03" db="EMBL/GenBank/DDBJ databases">
        <title>The deep terrestrial virosphere.</title>
        <authorList>
            <person name="Holmfeldt K."/>
            <person name="Nilsson E."/>
            <person name="Simone D."/>
            <person name="Lopez-Fernandez M."/>
            <person name="Wu X."/>
            <person name="de Brujin I."/>
            <person name="Lundin D."/>
            <person name="Andersson A."/>
            <person name="Bertilsson S."/>
            <person name="Dopson M."/>
        </authorList>
    </citation>
    <scope>NUCLEOTIDE SEQUENCE</scope>
    <source>
        <strain evidence="1">MM415B03614</strain>
    </source>
</reference>
<sequence>MNSIVLTGSVNDVNVTKALDRQRWSLHFMLHYESCSIHCVLDVEDPIAMSTFAVCLLNDRERPVRVSGILSGDLIEVLDLIIEPDC</sequence>
<organism evidence="1">
    <name type="scientific">viral metagenome</name>
    <dbReference type="NCBI Taxonomy" id="1070528"/>
    <lineage>
        <taxon>unclassified sequences</taxon>
        <taxon>metagenomes</taxon>
        <taxon>organismal metagenomes</taxon>
    </lineage>
</organism>
<gene>
    <name evidence="1" type="ORF">MM415B03614_0003</name>
</gene>
<dbReference type="AlphaFoldDB" id="A0A6M3L6W4"/>
<protein>
    <submittedName>
        <fullName evidence="1">Uncharacterized protein</fullName>
    </submittedName>
</protein>
<accession>A0A6M3L6W4</accession>
<dbReference type="EMBL" id="MT142929">
    <property type="protein sequence ID" value="QJA90667.1"/>
    <property type="molecule type" value="Genomic_DNA"/>
</dbReference>
<name>A0A6M3L6W4_9ZZZZ</name>